<feature type="domain" description="Histidine kinase" evidence="9">
    <location>
        <begin position="386"/>
        <end position="474"/>
    </location>
</feature>
<dbReference type="GO" id="GO:0005886">
    <property type="term" value="C:plasma membrane"/>
    <property type="evidence" value="ECO:0007669"/>
    <property type="project" value="UniProtKB-SubCell"/>
</dbReference>
<dbReference type="Pfam" id="PF07730">
    <property type="entry name" value="HisKA_3"/>
    <property type="match status" value="1"/>
</dbReference>
<proteinExistence type="predicted"/>
<reference evidence="11 12" key="1">
    <citation type="submission" date="2020-08" db="EMBL/GenBank/DDBJ databases">
        <title>Genomic Encyclopedia of Type Strains, Phase IV (KMG-IV): sequencing the most valuable type-strain genomes for metagenomic binning, comparative biology and taxonomic classification.</title>
        <authorList>
            <person name="Goeker M."/>
        </authorList>
    </citation>
    <scope>NUCLEOTIDE SEQUENCE [LARGE SCALE GENOMIC DNA]</scope>
    <source>
        <strain evidence="11 12">DSM 26723</strain>
    </source>
</reference>
<dbReference type="Proteomes" id="UP000588068">
    <property type="component" value="Unassembled WGS sequence"/>
</dbReference>
<evidence type="ECO:0000256" key="4">
    <source>
        <dbReference type="ARBA" id="ARBA00022692"/>
    </source>
</evidence>
<keyword evidence="5" id="KW-0418">Kinase</keyword>
<accession>A0A841HK58</accession>
<dbReference type="SUPFAM" id="SSF55785">
    <property type="entry name" value="PYP-like sensor domain (PAS domain)"/>
    <property type="match status" value="2"/>
</dbReference>
<name>A0A841HK58_9GAMM</name>
<evidence type="ECO:0000259" key="9">
    <source>
        <dbReference type="PROSITE" id="PS50109"/>
    </source>
</evidence>
<dbReference type="EMBL" id="JACHHZ010000002">
    <property type="protein sequence ID" value="MBB6092512.1"/>
    <property type="molecule type" value="Genomic_DNA"/>
</dbReference>
<dbReference type="PANTHER" id="PTHR24421:SF37">
    <property type="entry name" value="SENSOR HISTIDINE KINASE NARS"/>
    <property type="match status" value="1"/>
</dbReference>
<evidence type="ECO:0000256" key="7">
    <source>
        <dbReference type="ARBA" id="ARBA00023012"/>
    </source>
</evidence>
<dbReference type="PROSITE" id="PS50109">
    <property type="entry name" value="HIS_KIN"/>
    <property type="match status" value="1"/>
</dbReference>
<dbReference type="Gene3D" id="3.30.565.10">
    <property type="entry name" value="Histidine kinase-like ATPase, C-terminal domain"/>
    <property type="match status" value="1"/>
</dbReference>
<dbReference type="Gene3D" id="3.30.450.20">
    <property type="entry name" value="PAS domain"/>
    <property type="match status" value="2"/>
</dbReference>
<dbReference type="CDD" id="cd00130">
    <property type="entry name" value="PAS"/>
    <property type="match status" value="2"/>
</dbReference>
<dbReference type="SMART" id="SM00387">
    <property type="entry name" value="HATPase_c"/>
    <property type="match status" value="1"/>
</dbReference>
<dbReference type="GO" id="GO:0046983">
    <property type="term" value="F:protein dimerization activity"/>
    <property type="evidence" value="ECO:0007669"/>
    <property type="project" value="InterPro"/>
</dbReference>
<evidence type="ECO:0000256" key="8">
    <source>
        <dbReference type="ARBA" id="ARBA00023136"/>
    </source>
</evidence>
<dbReference type="InterPro" id="IPR013656">
    <property type="entry name" value="PAS_4"/>
</dbReference>
<dbReference type="Gene3D" id="1.20.5.1930">
    <property type="match status" value="1"/>
</dbReference>
<dbReference type="Pfam" id="PF13426">
    <property type="entry name" value="PAS_9"/>
    <property type="match status" value="1"/>
</dbReference>
<organism evidence="11 12">
    <name type="scientific">Povalibacter uvarum</name>
    <dbReference type="NCBI Taxonomy" id="732238"/>
    <lineage>
        <taxon>Bacteria</taxon>
        <taxon>Pseudomonadati</taxon>
        <taxon>Pseudomonadota</taxon>
        <taxon>Gammaproteobacteria</taxon>
        <taxon>Steroidobacterales</taxon>
        <taxon>Steroidobacteraceae</taxon>
        <taxon>Povalibacter</taxon>
    </lineage>
</organism>
<dbReference type="InterPro" id="IPR011712">
    <property type="entry name" value="Sig_transdc_His_kin_sub3_dim/P"/>
</dbReference>
<dbReference type="RefSeq" id="WP_184330308.1">
    <property type="nucleotide sequence ID" value="NZ_JACHHZ010000002.1"/>
</dbReference>
<evidence type="ECO:0000259" key="10">
    <source>
        <dbReference type="PROSITE" id="PS50112"/>
    </source>
</evidence>
<evidence type="ECO:0000313" key="11">
    <source>
        <dbReference type="EMBL" id="MBB6092512.1"/>
    </source>
</evidence>
<dbReference type="PANTHER" id="PTHR24421">
    <property type="entry name" value="NITRATE/NITRITE SENSOR PROTEIN NARX-RELATED"/>
    <property type="match status" value="1"/>
</dbReference>
<protein>
    <submittedName>
        <fullName evidence="11">PAS domain S-box-containing protein</fullName>
    </submittedName>
</protein>
<gene>
    <name evidence="11" type="ORF">HNQ60_001390</name>
</gene>
<dbReference type="NCBIfam" id="TIGR00229">
    <property type="entry name" value="sensory_box"/>
    <property type="match status" value="2"/>
</dbReference>
<dbReference type="Pfam" id="PF08448">
    <property type="entry name" value="PAS_4"/>
    <property type="match status" value="1"/>
</dbReference>
<dbReference type="SUPFAM" id="SSF55874">
    <property type="entry name" value="ATPase domain of HSP90 chaperone/DNA topoisomerase II/histidine kinase"/>
    <property type="match status" value="1"/>
</dbReference>
<dbReference type="InterPro" id="IPR035965">
    <property type="entry name" value="PAS-like_dom_sf"/>
</dbReference>
<dbReference type="InterPro" id="IPR005467">
    <property type="entry name" value="His_kinase_dom"/>
</dbReference>
<keyword evidence="6" id="KW-1133">Transmembrane helix</keyword>
<feature type="domain" description="PAS" evidence="10">
    <location>
        <begin position="154"/>
        <end position="193"/>
    </location>
</feature>
<dbReference type="AlphaFoldDB" id="A0A841HK58"/>
<keyword evidence="2" id="KW-1003">Cell membrane</keyword>
<keyword evidence="4" id="KW-0812">Transmembrane</keyword>
<dbReference type="Pfam" id="PF02518">
    <property type="entry name" value="HATPase_c"/>
    <property type="match status" value="1"/>
</dbReference>
<keyword evidence="3" id="KW-0808">Transferase</keyword>
<evidence type="ECO:0000256" key="6">
    <source>
        <dbReference type="ARBA" id="ARBA00022989"/>
    </source>
</evidence>
<dbReference type="InterPro" id="IPR050482">
    <property type="entry name" value="Sensor_HK_TwoCompSys"/>
</dbReference>
<dbReference type="CDD" id="cd16917">
    <property type="entry name" value="HATPase_UhpB-NarQ-NarX-like"/>
    <property type="match status" value="1"/>
</dbReference>
<keyword evidence="7" id="KW-0902">Two-component regulatory system</keyword>
<comment type="subcellular location">
    <subcellularLocation>
        <location evidence="1">Cell membrane</location>
        <topology evidence="1">Multi-pass membrane protein</topology>
    </subcellularLocation>
</comment>
<evidence type="ECO:0000256" key="5">
    <source>
        <dbReference type="ARBA" id="ARBA00022777"/>
    </source>
</evidence>
<dbReference type="SMART" id="SM00091">
    <property type="entry name" value="PAS"/>
    <property type="match status" value="2"/>
</dbReference>
<evidence type="ECO:0000256" key="3">
    <source>
        <dbReference type="ARBA" id="ARBA00022679"/>
    </source>
</evidence>
<evidence type="ECO:0000256" key="2">
    <source>
        <dbReference type="ARBA" id="ARBA00022475"/>
    </source>
</evidence>
<dbReference type="PROSITE" id="PS50112">
    <property type="entry name" value="PAS"/>
    <property type="match status" value="1"/>
</dbReference>
<dbReference type="InterPro" id="IPR000014">
    <property type="entry name" value="PAS"/>
</dbReference>
<evidence type="ECO:0000256" key="1">
    <source>
        <dbReference type="ARBA" id="ARBA00004651"/>
    </source>
</evidence>
<comment type="caution">
    <text evidence="11">The sequence shown here is derived from an EMBL/GenBank/DDBJ whole genome shotgun (WGS) entry which is preliminary data.</text>
</comment>
<dbReference type="GO" id="GO:0000155">
    <property type="term" value="F:phosphorelay sensor kinase activity"/>
    <property type="evidence" value="ECO:0007669"/>
    <property type="project" value="InterPro"/>
</dbReference>
<keyword evidence="8" id="KW-0472">Membrane</keyword>
<dbReference type="InterPro" id="IPR036890">
    <property type="entry name" value="HATPase_C_sf"/>
</dbReference>
<sequence length="490" mass="53039">MSKTTLATSEVSDVPADDHQAELAARLQGSTQALREFIGTLPALVVVLDRDLKTLFANRGTAGRTVEQLEGAHVSEYLPTHVRERALTTMRGVLATGKPDAYTGELEDPPGHTRYFDVRVSAIRRAQDVIGLIVHGSETTQQVHAERVIATQSRMIDSMLEGVALIDERGVIDLTNPAFDAMFGYVRGELNGREMSTLAGWPFGQRERWQMLSHAGSGSMTVEFDARRRDGGHFAAAGVLSGLDIAGRALSLLVLQDVSERKHLERAVLQAVNREQYRIGNDLHDGLGQELTGVALMLRGLAGRLATEYPPILPEIEGITRLVNNAIESTRALARGLSPVNLERGGLQDALEGLSMHATELYGVPTVFTHRLGGQSALGAELANHLYRIAQEAVRNAVRHGKARSIRLHLTTARAKVRLSITDDGVGMPEDALDASGMGLKIMCYRARMLGGDVSFEEAEPSGTKVVCECPLETAAGVRVGKVRKSRAPL</sequence>
<keyword evidence="12" id="KW-1185">Reference proteome</keyword>
<evidence type="ECO:0000313" key="12">
    <source>
        <dbReference type="Proteomes" id="UP000588068"/>
    </source>
</evidence>
<dbReference type="InterPro" id="IPR003594">
    <property type="entry name" value="HATPase_dom"/>
</dbReference>